<gene>
    <name evidence="2" type="ORF">GPM918_LOCUS25704</name>
    <name evidence="1" type="ORF">OVA965_LOCUS12016</name>
    <name evidence="4" type="ORF">SRO942_LOCUS25734</name>
    <name evidence="3" type="ORF">TMI583_LOCUS12020</name>
</gene>
<dbReference type="EMBL" id="CAJNOQ010010073">
    <property type="protein sequence ID" value="CAF1242005.1"/>
    <property type="molecule type" value="Genomic_DNA"/>
</dbReference>
<dbReference type="EMBL" id="CAJOBC010010858">
    <property type="protein sequence ID" value="CAF4005497.1"/>
    <property type="molecule type" value="Genomic_DNA"/>
</dbReference>
<dbReference type="Proteomes" id="UP000681722">
    <property type="component" value="Unassembled WGS sequence"/>
</dbReference>
<dbReference type="Gene3D" id="3.90.1200.10">
    <property type="match status" value="1"/>
</dbReference>
<proteinExistence type="predicted"/>
<reference evidence="2" key="1">
    <citation type="submission" date="2021-02" db="EMBL/GenBank/DDBJ databases">
        <authorList>
            <person name="Nowell W R."/>
        </authorList>
    </citation>
    <scope>NUCLEOTIDE SEQUENCE</scope>
</reference>
<name>A0A814ZBV1_9BILA</name>
<dbReference type="Proteomes" id="UP000682733">
    <property type="component" value="Unassembled WGS sequence"/>
</dbReference>
<evidence type="ECO:0000313" key="4">
    <source>
        <dbReference type="EMBL" id="CAF4005497.1"/>
    </source>
</evidence>
<dbReference type="EMBL" id="CAJOBA010004753">
    <property type="protein sequence ID" value="CAF3722774.1"/>
    <property type="molecule type" value="Genomic_DNA"/>
</dbReference>
<evidence type="ECO:0000313" key="3">
    <source>
        <dbReference type="EMBL" id="CAF3722774.1"/>
    </source>
</evidence>
<organism evidence="2 5">
    <name type="scientific">Didymodactylos carnosus</name>
    <dbReference type="NCBI Taxonomy" id="1234261"/>
    <lineage>
        <taxon>Eukaryota</taxon>
        <taxon>Metazoa</taxon>
        <taxon>Spiralia</taxon>
        <taxon>Gnathifera</taxon>
        <taxon>Rotifera</taxon>
        <taxon>Eurotatoria</taxon>
        <taxon>Bdelloidea</taxon>
        <taxon>Philodinida</taxon>
        <taxon>Philodinidae</taxon>
        <taxon>Didymodactylos</taxon>
    </lineage>
</organism>
<dbReference type="Proteomes" id="UP000677228">
    <property type="component" value="Unassembled WGS sequence"/>
</dbReference>
<evidence type="ECO:0000313" key="5">
    <source>
        <dbReference type="Proteomes" id="UP000663829"/>
    </source>
</evidence>
<keyword evidence="5" id="KW-1185">Reference proteome</keyword>
<comment type="caution">
    <text evidence="2">The sequence shown here is derived from an EMBL/GenBank/DDBJ whole genome shotgun (WGS) entry which is preliminary data.</text>
</comment>
<sequence>MLMDRLVSYGTQYEVNSYNLASDHRRTTAPISSSNISNKFAELSHLLWSLGTLTQARISTLDYSYKEYEQLTFEKHLEFKTKLFEALR</sequence>
<evidence type="ECO:0000313" key="2">
    <source>
        <dbReference type="EMBL" id="CAF1242005.1"/>
    </source>
</evidence>
<evidence type="ECO:0000313" key="1">
    <source>
        <dbReference type="EMBL" id="CAF0948333.1"/>
    </source>
</evidence>
<dbReference type="EMBL" id="CAJNOK010004748">
    <property type="protein sequence ID" value="CAF0948333.1"/>
    <property type="molecule type" value="Genomic_DNA"/>
</dbReference>
<accession>A0A814ZBV1</accession>
<dbReference type="OrthoDB" id="10267235at2759"/>
<dbReference type="AlphaFoldDB" id="A0A814ZBV1"/>
<dbReference type="Proteomes" id="UP000663829">
    <property type="component" value="Unassembled WGS sequence"/>
</dbReference>
<protein>
    <submittedName>
        <fullName evidence="2">Uncharacterized protein</fullName>
    </submittedName>
</protein>